<evidence type="ECO:0000256" key="1">
    <source>
        <dbReference type="ARBA" id="ARBA00004196"/>
    </source>
</evidence>
<dbReference type="GO" id="GO:0030313">
    <property type="term" value="C:cell envelope"/>
    <property type="evidence" value="ECO:0007669"/>
    <property type="project" value="UniProtKB-SubCell"/>
</dbReference>
<comment type="similarity">
    <text evidence="2">Belongs to the bacterial solute-binding protein 1 family.</text>
</comment>
<dbReference type="Pfam" id="PF01547">
    <property type="entry name" value="SBP_bac_1"/>
    <property type="match status" value="1"/>
</dbReference>
<name>A0AB39UII2_9BIFI</name>
<keyword evidence="3" id="KW-0813">Transport</keyword>
<accession>A0AB39UII2</accession>
<reference evidence="7" key="1">
    <citation type="submission" date="2023-07" db="EMBL/GenBank/DDBJ databases">
        <title>Bifidobacterium aquikefiriaerophilum sp. nov. and Bifidobacterium eccum sp. nov., isolated from water kefir.</title>
        <authorList>
            <person name="Breselge S."/>
            <person name="Bellassi P."/>
            <person name="Barcenilla C."/>
            <person name="Alvarez-Ordonez A."/>
            <person name="Morelli L."/>
            <person name="Cotter P.D."/>
        </authorList>
    </citation>
    <scope>NUCLEOTIDE SEQUENCE</scope>
    <source>
        <strain evidence="7">WK013_4_14</strain>
        <strain evidence="6">WK048_4_13</strain>
    </source>
</reference>
<dbReference type="Gene3D" id="3.40.190.10">
    <property type="entry name" value="Periplasmic binding protein-like II"/>
    <property type="match status" value="1"/>
</dbReference>
<dbReference type="InterPro" id="IPR006059">
    <property type="entry name" value="SBP"/>
</dbReference>
<dbReference type="EMBL" id="CP129682">
    <property type="protein sequence ID" value="XDS48612.1"/>
    <property type="molecule type" value="Genomic_DNA"/>
</dbReference>
<evidence type="ECO:0000313" key="6">
    <source>
        <dbReference type="EMBL" id="XDS46684.1"/>
    </source>
</evidence>
<keyword evidence="4 5" id="KW-0732">Signal</keyword>
<dbReference type="PANTHER" id="PTHR43649:SF31">
    <property type="entry name" value="SN-GLYCEROL-3-PHOSPHATE-BINDING PERIPLASMIC PROTEIN UGPB"/>
    <property type="match status" value="1"/>
</dbReference>
<dbReference type="AlphaFoldDB" id="A0AB39UII2"/>
<gene>
    <name evidence="7" type="ORF">QN216_09880</name>
    <name evidence="6" type="ORF">QN217_00590</name>
</gene>
<evidence type="ECO:0000313" key="7">
    <source>
        <dbReference type="EMBL" id="XDS48612.1"/>
    </source>
</evidence>
<feature type="chain" id="PRO_5044175367" evidence="5">
    <location>
        <begin position="22"/>
        <end position="437"/>
    </location>
</feature>
<dbReference type="InterPro" id="IPR050490">
    <property type="entry name" value="Bact_solute-bd_prot1"/>
</dbReference>
<proteinExistence type="inferred from homology"/>
<dbReference type="PROSITE" id="PS51257">
    <property type="entry name" value="PROKAR_LIPOPROTEIN"/>
    <property type="match status" value="1"/>
</dbReference>
<dbReference type="EMBL" id="CP129675">
    <property type="protein sequence ID" value="XDS46684.1"/>
    <property type="molecule type" value="Genomic_DNA"/>
</dbReference>
<evidence type="ECO:0000256" key="5">
    <source>
        <dbReference type="SAM" id="SignalP"/>
    </source>
</evidence>
<dbReference type="PANTHER" id="PTHR43649">
    <property type="entry name" value="ARABINOSE-BINDING PROTEIN-RELATED"/>
    <property type="match status" value="1"/>
</dbReference>
<comment type="subcellular location">
    <subcellularLocation>
        <location evidence="1">Cell envelope</location>
    </subcellularLocation>
</comment>
<dbReference type="RefSeq" id="WP_369342744.1">
    <property type="nucleotide sequence ID" value="NZ_CP129682.1"/>
</dbReference>
<evidence type="ECO:0000256" key="2">
    <source>
        <dbReference type="ARBA" id="ARBA00008520"/>
    </source>
</evidence>
<dbReference type="SUPFAM" id="SSF53850">
    <property type="entry name" value="Periplasmic binding protein-like II"/>
    <property type="match status" value="1"/>
</dbReference>
<evidence type="ECO:0000256" key="3">
    <source>
        <dbReference type="ARBA" id="ARBA00022448"/>
    </source>
</evidence>
<feature type="signal peptide" evidence="5">
    <location>
        <begin position="1"/>
        <end position="21"/>
    </location>
</feature>
<evidence type="ECO:0000256" key="4">
    <source>
        <dbReference type="ARBA" id="ARBA00022729"/>
    </source>
</evidence>
<sequence length="437" mass="48862">MRFRKGVAALAAAIMSLTGLAACGTDSAQEEGKPDSISFWYYDTETSAQTKAWKKSAEQFTQQTGVKVKFEVKSFTQIAQNSSQFLDSNQAPDIMESNRGNGSAGMLSAMQLLTDLTPYAKKYGWDKKVTEADASMAKYDDEGIMNGDKWYGLPSYAEYQRVYYNVDMFKQYGIEVPKTMAEFESACQKFVDAGVTPIAADAQEYGVMWLWWSLVGTKANRALIDDWHMYKHDVNFKNKALTYATNTINKWIKKGYISRNATGLRAEDTTTSFIKGEYPIYQTGTWNQARFIDQVKKFDWTAAALPGEKFLQGCTGNLITIPEHSKHKDLAAQLLNNILSESNQNDIGNDGGVPMAADLSKITNEKNQEMIKEYSAFSEKGNLEYYPDYPASNLTDAMSAEFQELVNGTKNPTQVLEGLEDAYTTGVVDMGFKDWEG</sequence>
<organism evidence="7">
    <name type="scientific">Bifidobacterium fermentum</name>
    <dbReference type="NCBI Taxonomy" id="3059035"/>
    <lineage>
        <taxon>Bacteria</taxon>
        <taxon>Bacillati</taxon>
        <taxon>Actinomycetota</taxon>
        <taxon>Actinomycetes</taxon>
        <taxon>Bifidobacteriales</taxon>
        <taxon>Bifidobacteriaceae</taxon>
        <taxon>Bifidobacterium</taxon>
    </lineage>
</organism>
<protein>
    <submittedName>
        <fullName evidence="7">ABC transporter substrate-binding protein</fullName>
    </submittedName>
</protein>